<name>A0A9N8EQ98_9STRA</name>
<gene>
    <name evidence="1" type="ORF">SEMRO_1764_G296060.1</name>
</gene>
<comment type="caution">
    <text evidence="1">The sequence shown here is derived from an EMBL/GenBank/DDBJ whole genome shotgun (WGS) entry which is preliminary data.</text>
</comment>
<organism evidence="1 2">
    <name type="scientific">Seminavis robusta</name>
    <dbReference type="NCBI Taxonomy" id="568900"/>
    <lineage>
        <taxon>Eukaryota</taxon>
        <taxon>Sar</taxon>
        <taxon>Stramenopiles</taxon>
        <taxon>Ochrophyta</taxon>
        <taxon>Bacillariophyta</taxon>
        <taxon>Bacillariophyceae</taxon>
        <taxon>Bacillariophycidae</taxon>
        <taxon>Naviculales</taxon>
        <taxon>Naviculaceae</taxon>
        <taxon>Seminavis</taxon>
    </lineage>
</organism>
<evidence type="ECO:0000313" key="1">
    <source>
        <dbReference type="EMBL" id="CAB9526012.1"/>
    </source>
</evidence>
<keyword evidence="2" id="KW-1185">Reference proteome</keyword>
<proteinExistence type="predicted"/>
<dbReference type="AlphaFoldDB" id="A0A9N8EQ98"/>
<dbReference type="Proteomes" id="UP001153069">
    <property type="component" value="Unassembled WGS sequence"/>
</dbReference>
<reference evidence="1" key="1">
    <citation type="submission" date="2020-06" db="EMBL/GenBank/DDBJ databases">
        <authorList>
            <consortium name="Plant Systems Biology data submission"/>
        </authorList>
    </citation>
    <scope>NUCLEOTIDE SEQUENCE</scope>
    <source>
        <strain evidence="1">D6</strain>
    </source>
</reference>
<dbReference type="EMBL" id="CAICTM010001762">
    <property type="protein sequence ID" value="CAB9526012.1"/>
    <property type="molecule type" value="Genomic_DNA"/>
</dbReference>
<sequence length="89" mass="10608">MKVLSQKQHLLEMIKIKFFNSETGEYDLQGKFLTLIQLEDQLLQFFSEYDTFVVEELREVLGVVSQMIIGSPYERRFGKMCLDLQKRLR</sequence>
<protein>
    <submittedName>
        <fullName evidence="1">Uncharacterized protein</fullName>
    </submittedName>
</protein>
<accession>A0A9N8EQ98</accession>
<evidence type="ECO:0000313" key="2">
    <source>
        <dbReference type="Proteomes" id="UP001153069"/>
    </source>
</evidence>